<protein>
    <submittedName>
        <fullName evidence="4">Aromatic-ring-hydroxylating dioxygenase subunit beta</fullName>
    </submittedName>
</protein>
<dbReference type="Pfam" id="PF00866">
    <property type="entry name" value="Ring_hydroxyl_B"/>
    <property type="match status" value="1"/>
</dbReference>
<dbReference type="GO" id="GO:0051213">
    <property type="term" value="F:dioxygenase activity"/>
    <property type="evidence" value="ECO:0007669"/>
    <property type="project" value="UniProtKB-KW"/>
</dbReference>
<reference evidence="4 5" key="1">
    <citation type="submission" date="2021-11" db="EMBL/GenBank/DDBJ databases">
        <title>Draft genome sequence of Actinomycetospora sp. SF1 isolated from the rhizosphere soil.</title>
        <authorList>
            <person name="Duangmal K."/>
            <person name="Chantavorakit T."/>
        </authorList>
    </citation>
    <scope>NUCLEOTIDE SEQUENCE [LARGE SCALE GENOMIC DNA]</scope>
    <source>
        <strain evidence="4 5">TBRC 5722</strain>
    </source>
</reference>
<dbReference type="EMBL" id="JAJNDB010000002">
    <property type="protein sequence ID" value="MCD2194597.1"/>
    <property type="molecule type" value="Genomic_DNA"/>
</dbReference>
<organism evidence="4 5">
    <name type="scientific">Actinomycetospora endophytica</name>
    <dbReference type="NCBI Taxonomy" id="2291215"/>
    <lineage>
        <taxon>Bacteria</taxon>
        <taxon>Bacillati</taxon>
        <taxon>Actinomycetota</taxon>
        <taxon>Actinomycetes</taxon>
        <taxon>Pseudonocardiales</taxon>
        <taxon>Pseudonocardiaceae</taxon>
        <taxon>Actinomycetospora</taxon>
    </lineage>
</organism>
<dbReference type="InterPro" id="IPR032710">
    <property type="entry name" value="NTF2-like_dom_sf"/>
</dbReference>
<comment type="caution">
    <text evidence="4">The sequence shown here is derived from an EMBL/GenBank/DDBJ whole genome shotgun (WGS) entry which is preliminary data.</text>
</comment>
<dbReference type="Proteomes" id="UP001199469">
    <property type="component" value="Unassembled WGS sequence"/>
</dbReference>
<accession>A0ABS8P8K1</accession>
<gene>
    <name evidence="4" type="ORF">LQ327_14585</name>
</gene>
<evidence type="ECO:0000313" key="5">
    <source>
        <dbReference type="Proteomes" id="UP001199469"/>
    </source>
</evidence>
<dbReference type="PANTHER" id="PTHR41534:SF2">
    <property type="entry name" value="3-PHENYLPROPIONATE_CINNAMIC ACID DIOXYGENASE SUBUNIT BETA"/>
    <property type="match status" value="1"/>
</dbReference>
<dbReference type="PANTHER" id="PTHR41534">
    <property type="entry name" value="BLR3401 PROTEIN"/>
    <property type="match status" value="1"/>
</dbReference>
<dbReference type="RefSeq" id="WP_230734704.1">
    <property type="nucleotide sequence ID" value="NZ_JAJNDB010000002.1"/>
</dbReference>
<evidence type="ECO:0000313" key="4">
    <source>
        <dbReference type="EMBL" id="MCD2194597.1"/>
    </source>
</evidence>
<dbReference type="SUPFAM" id="SSF54427">
    <property type="entry name" value="NTF2-like"/>
    <property type="match status" value="1"/>
</dbReference>
<dbReference type="Gene3D" id="3.10.450.50">
    <property type="match status" value="1"/>
</dbReference>
<keyword evidence="2" id="KW-0560">Oxidoreductase</keyword>
<dbReference type="CDD" id="cd00667">
    <property type="entry name" value="ring_hydroxylating_dioxygenases_beta"/>
    <property type="match status" value="1"/>
</dbReference>
<proteinExistence type="inferred from homology"/>
<evidence type="ECO:0000256" key="2">
    <source>
        <dbReference type="ARBA" id="ARBA00023002"/>
    </source>
</evidence>
<evidence type="ECO:0000256" key="1">
    <source>
        <dbReference type="ARBA" id="ARBA00009570"/>
    </source>
</evidence>
<keyword evidence="5" id="KW-1185">Reference proteome</keyword>
<feature type="region of interest" description="Disordered" evidence="3">
    <location>
        <begin position="1"/>
        <end position="24"/>
    </location>
</feature>
<sequence>MTVAAQQIVDGTPAPTAGNDTGTVTPIGVDEAAQFLYREARLADAHELDAWEALWTDDALYYVPIDDTADPMTSMSIIFDNRGRIATRIKQLHTGRRHAQRPPSRLCRTVGNVEVLGVEGTDTVVTSVVQIVESRERGTRFWAGRVTHKLRRTDDGLRMSTKKVVLVDSDRPLLSLSFLV</sequence>
<dbReference type="InterPro" id="IPR000391">
    <property type="entry name" value="Rng_hydr_dOase-bsu"/>
</dbReference>
<evidence type="ECO:0000256" key="3">
    <source>
        <dbReference type="SAM" id="MobiDB-lite"/>
    </source>
</evidence>
<keyword evidence="4" id="KW-0223">Dioxygenase</keyword>
<comment type="similarity">
    <text evidence="1">Belongs to the bacterial ring-hydroxylating dioxygenase beta subunit family.</text>
</comment>
<name>A0ABS8P8K1_9PSEU</name>